<evidence type="ECO:0000313" key="2">
    <source>
        <dbReference type="Proteomes" id="UP000273807"/>
    </source>
</evidence>
<organism evidence="1 2">
    <name type="scientific">Arthrobacter oryzae</name>
    <dbReference type="NCBI Taxonomy" id="409290"/>
    <lineage>
        <taxon>Bacteria</taxon>
        <taxon>Bacillati</taxon>
        <taxon>Actinomycetota</taxon>
        <taxon>Actinomycetes</taxon>
        <taxon>Micrococcales</taxon>
        <taxon>Micrococcaceae</taxon>
        <taxon>Arthrobacter</taxon>
    </lineage>
</organism>
<keyword evidence="2" id="KW-1185">Reference proteome</keyword>
<name>A0A3N0BUU9_9MICC</name>
<dbReference type="Proteomes" id="UP000273807">
    <property type="component" value="Unassembled WGS sequence"/>
</dbReference>
<protein>
    <submittedName>
        <fullName evidence="1">Uncharacterized protein</fullName>
    </submittedName>
</protein>
<gene>
    <name evidence="1" type="ORF">D7003_13615</name>
</gene>
<reference evidence="1 2" key="1">
    <citation type="submission" date="2018-10" db="EMBL/GenBank/DDBJ databases">
        <title>Genome sequencing of Arthrobacter oryzae TNB02.</title>
        <authorList>
            <person name="Cho Y.-J."/>
            <person name="Cho A."/>
            <person name="Kim O.-S."/>
        </authorList>
    </citation>
    <scope>NUCLEOTIDE SEQUENCE [LARGE SCALE GENOMIC DNA]</scope>
    <source>
        <strain evidence="1 2">TNB02</strain>
    </source>
</reference>
<sequence length="60" mass="7013">MELSEYRATFERLSKIVGPQLARNIVDQIDEERTKAKRKEAKQLAKAEQIRAMIRQELAL</sequence>
<dbReference type="AlphaFoldDB" id="A0A3N0BUU9"/>
<evidence type="ECO:0000313" key="1">
    <source>
        <dbReference type="EMBL" id="RNL52743.1"/>
    </source>
</evidence>
<accession>A0A3N0BUU9</accession>
<dbReference type="RefSeq" id="WP_123255972.1">
    <property type="nucleotide sequence ID" value="NZ_RBED01000112.1"/>
</dbReference>
<proteinExistence type="predicted"/>
<comment type="caution">
    <text evidence="1">The sequence shown here is derived from an EMBL/GenBank/DDBJ whole genome shotgun (WGS) entry which is preliminary data.</text>
</comment>
<dbReference type="EMBL" id="RBED01000112">
    <property type="protein sequence ID" value="RNL52743.1"/>
    <property type="molecule type" value="Genomic_DNA"/>
</dbReference>